<evidence type="ECO:0000313" key="3">
    <source>
        <dbReference type="EMBL" id="NAS19378.1"/>
    </source>
</evidence>
<evidence type="ECO:0000313" key="2">
    <source>
        <dbReference type="EMBL" id="GEQ20905.1"/>
    </source>
</evidence>
<dbReference type="CDD" id="cd06260">
    <property type="entry name" value="DUF820-like"/>
    <property type="match status" value="1"/>
</dbReference>
<dbReference type="PANTHER" id="PTHR36558">
    <property type="entry name" value="GLR1098 PROTEIN"/>
    <property type="match status" value="1"/>
</dbReference>
<reference evidence="2 4" key="1">
    <citation type="submission" date="2019-07" db="EMBL/GenBank/DDBJ databases">
        <title>Whole genome shotgun sequence of Clostridium butyricum NBRC 3858.</title>
        <authorList>
            <person name="Hosoyama A."/>
            <person name="Uohara A."/>
            <person name="Ohji S."/>
            <person name="Ichikawa N."/>
        </authorList>
    </citation>
    <scope>NUCLEOTIDE SEQUENCE [LARGE SCALE GENOMIC DNA]</scope>
    <source>
        <strain evidence="2 4">NBRC 3858</strain>
    </source>
</reference>
<dbReference type="Proteomes" id="UP000474042">
    <property type="component" value="Unassembled WGS sequence"/>
</dbReference>
<organism evidence="2 4">
    <name type="scientific">Clostridium butyricum</name>
    <dbReference type="NCBI Taxonomy" id="1492"/>
    <lineage>
        <taxon>Bacteria</taxon>
        <taxon>Bacillati</taxon>
        <taxon>Bacillota</taxon>
        <taxon>Clostridia</taxon>
        <taxon>Eubacteriales</taxon>
        <taxon>Clostridiaceae</taxon>
        <taxon>Clostridium</taxon>
    </lineage>
</organism>
<dbReference type="InterPro" id="IPR012296">
    <property type="entry name" value="Nuclease_put_TT1808"/>
</dbReference>
<gene>
    <name evidence="2" type="ORF">CBU02nite_14110</name>
    <name evidence="3" type="ORF">GND98_016340</name>
</gene>
<dbReference type="EMBL" id="BKBC01000014">
    <property type="protein sequence ID" value="GEQ20905.1"/>
    <property type="molecule type" value="Genomic_DNA"/>
</dbReference>
<dbReference type="AlphaFoldDB" id="A0A512TL17"/>
<keyword evidence="3" id="KW-0540">Nuclease</keyword>
<evidence type="ECO:0000259" key="1">
    <source>
        <dbReference type="Pfam" id="PF05685"/>
    </source>
</evidence>
<dbReference type="InterPro" id="IPR008538">
    <property type="entry name" value="Uma2"/>
</dbReference>
<comment type="caution">
    <text evidence="2">The sequence shown here is derived from an EMBL/GenBank/DDBJ whole genome shotgun (WGS) entry which is preliminary data.</text>
</comment>
<dbReference type="Pfam" id="PF05685">
    <property type="entry name" value="Uma2"/>
    <property type="match status" value="1"/>
</dbReference>
<dbReference type="SUPFAM" id="SSF52980">
    <property type="entry name" value="Restriction endonuclease-like"/>
    <property type="match status" value="1"/>
</dbReference>
<protein>
    <submittedName>
        <fullName evidence="3">Uma2 family endonuclease</fullName>
    </submittedName>
</protein>
<name>A0A512TL17_CLOBU</name>
<dbReference type="EMBL" id="WOFV02000070">
    <property type="protein sequence ID" value="NAS19378.1"/>
    <property type="molecule type" value="Genomic_DNA"/>
</dbReference>
<evidence type="ECO:0000313" key="5">
    <source>
        <dbReference type="Proteomes" id="UP000474042"/>
    </source>
</evidence>
<dbReference type="RefSeq" id="WP_058371935.1">
    <property type="nucleotide sequence ID" value="NZ_BKBC01000014.1"/>
</dbReference>
<dbReference type="Proteomes" id="UP000321089">
    <property type="component" value="Unassembled WGS sequence"/>
</dbReference>
<reference evidence="3 5" key="2">
    <citation type="submission" date="2020-01" db="EMBL/GenBank/DDBJ databases">
        <title>Genome sequence of a 1,3-propanediol producer, Clostridium butyricum S3.</title>
        <authorList>
            <person name="Zhou J."/>
        </authorList>
    </citation>
    <scope>NUCLEOTIDE SEQUENCE [LARGE SCALE GENOMIC DNA]</scope>
    <source>
        <strain evidence="3 5">S3</strain>
    </source>
</reference>
<keyword evidence="3" id="KW-0378">Hydrolase</keyword>
<dbReference type="Gene3D" id="3.90.1570.10">
    <property type="entry name" value="tt1808, chain A"/>
    <property type="match status" value="1"/>
</dbReference>
<dbReference type="InterPro" id="IPR011335">
    <property type="entry name" value="Restrct_endonuc-II-like"/>
</dbReference>
<evidence type="ECO:0000313" key="4">
    <source>
        <dbReference type="Proteomes" id="UP000321089"/>
    </source>
</evidence>
<feature type="domain" description="Putative restriction endonuclease" evidence="1">
    <location>
        <begin position="10"/>
        <end position="154"/>
    </location>
</feature>
<accession>A0A512TL17</accession>
<keyword evidence="3" id="KW-0255">Endonuclease</keyword>
<proteinExistence type="predicted"/>
<sequence length="188" mass="21901">MSTAVDYKHYREEIIDGKVYYMSPSANPIHGRIIGNVYYVFKSYLKGKTCQVFTDTIDVYLDDKKEDRVIPDVSVLCNKDCFTNRGYEGVPSLVVEVLSPTSVSRDRKIKFNLYEKYGVKEYWIIDPVNKVLEQYVLIDGKYSLEGIFVKLEEYDKERINENEISEFKSSFKTSIFDELVVAVDDIFE</sequence>
<dbReference type="GO" id="GO:0004519">
    <property type="term" value="F:endonuclease activity"/>
    <property type="evidence" value="ECO:0007669"/>
    <property type="project" value="UniProtKB-KW"/>
</dbReference>
<dbReference type="PANTHER" id="PTHR36558:SF1">
    <property type="entry name" value="RESTRICTION ENDONUCLEASE DOMAIN-CONTAINING PROTEIN-RELATED"/>
    <property type="match status" value="1"/>
</dbReference>